<evidence type="ECO:0000313" key="1">
    <source>
        <dbReference type="Ensembl" id="ENSSRHP00000097154.1"/>
    </source>
</evidence>
<dbReference type="Proteomes" id="UP000472270">
    <property type="component" value="Unassembled WGS sequence"/>
</dbReference>
<sequence>MADQLQKLVSQKKDVVETIMEVFEQGAEVVASIAGDLFPVFSIAAPIVKLALDNVESKEAEYMKEQFQKVRDRLEVVSEEVQQINQEIKKSGIDETYFSVEENLTNQFRKFTEVRKKTFLEHFNRTGGDKNLHTLYNAVTGDNFSGESVLEITLNYEQKSRRVVEEFCATLKKLFCVGLIALLGHAALKGNDDEEKLLQDWSEKMKVVQSVLEITLNYEQKSRRVVEEFCATLKKLFCVGLIALLGHAALKGNDDEEKLLQDWSEKMKVVQDKMNVVIEDCINSFPTQAELDAKHIVRDQSDKSNQQLADLLVEHLKKKYDWVCWSVRVFNSPTGLFTSKKDFHSLTGKSRFQVPSSDDKLNVVVSYSASPEPVDKARIQSLISEQKKITMTPLAELLFETIPVCVVHTIKTSCKDLGFSSSFSDELHFFEEFKSFCVFLHSA</sequence>
<reference evidence="1" key="1">
    <citation type="submission" date="2025-08" db="UniProtKB">
        <authorList>
            <consortium name="Ensembl"/>
        </authorList>
    </citation>
    <scope>IDENTIFICATION</scope>
</reference>
<reference evidence="1" key="2">
    <citation type="submission" date="2025-09" db="UniProtKB">
        <authorList>
            <consortium name="Ensembl"/>
        </authorList>
    </citation>
    <scope>IDENTIFICATION</scope>
</reference>
<evidence type="ECO:0000313" key="2">
    <source>
        <dbReference type="Proteomes" id="UP000472270"/>
    </source>
</evidence>
<accession>A0A673N517</accession>
<dbReference type="Ensembl" id="ENSSRHT00000099794.1">
    <property type="protein sequence ID" value="ENSSRHP00000097154.1"/>
    <property type="gene ID" value="ENSSRHG00000047730.1"/>
</dbReference>
<organism evidence="1 2">
    <name type="scientific">Sinocyclocheilus rhinocerous</name>
    <dbReference type="NCBI Taxonomy" id="307959"/>
    <lineage>
        <taxon>Eukaryota</taxon>
        <taxon>Metazoa</taxon>
        <taxon>Chordata</taxon>
        <taxon>Craniata</taxon>
        <taxon>Vertebrata</taxon>
        <taxon>Euteleostomi</taxon>
        <taxon>Actinopterygii</taxon>
        <taxon>Neopterygii</taxon>
        <taxon>Teleostei</taxon>
        <taxon>Ostariophysi</taxon>
        <taxon>Cypriniformes</taxon>
        <taxon>Cyprinidae</taxon>
        <taxon>Cyprininae</taxon>
        <taxon>Sinocyclocheilus</taxon>
    </lineage>
</organism>
<dbReference type="InterPro" id="IPR039051">
    <property type="entry name" value="SE-CTX-like"/>
</dbReference>
<dbReference type="AlphaFoldDB" id="A0A673N517"/>
<keyword evidence="2" id="KW-1185">Reference proteome</keyword>
<name>A0A673N517_9TELE</name>
<protein>
    <submittedName>
        <fullName evidence="1">Rapunzel 4</fullName>
    </submittedName>
</protein>
<proteinExistence type="predicted"/>
<dbReference type="PANTHER" id="PTHR40472">
    <property type="entry name" value="RICIN B-TYPE LECTIN DOMAIN-CONTAINING PROTEIN"/>
    <property type="match status" value="1"/>
</dbReference>
<dbReference type="PANTHER" id="PTHR40472:SF9">
    <property type="entry name" value="RAPUNZEL 4"/>
    <property type="match status" value="1"/>
</dbReference>